<keyword evidence="2 7" id="KW-0645">Protease</keyword>
<dbReference type="EMBL" id="WUUL01000011">
    <property type="protein sequence ID" value="MXQ55030.1"/>
    <property type="molecule type" value="Genomic_DNA"/>
</dbReference>
<evidence type="ECO:0000256" key="1">
    <source>
        <dbReference type="ARBA" id="ARBA00022517"/>
    </source>
</evidence>
<proteinExistence type="inferred from homology"/>
<dbReference type="GO" id="GO:0042254">
    <property type="term" value="P:ribosome biogenesis"/>
    <property type="evidence" value="ECO:0007669"/>
    <property type="project" value="UniProtKB-KW"/>
</dbReference>
<evidence type="ECO:0000256" key="3">
    <source>
        <dbReference type="ARBA" id="ARBA00022801"/>
    </source>
</evidence>
<dbReference type="InterPro" id="IPR036764">
    <property type="entry name" value="Peptidase_Prp_sf"/>
</dbReference>
<evidence type="ECO:0000256" key="6">
    <source>
        <dbReference type="ARBA" id="ARBA00044538"/>
    </source>
</evidence>
<gene>
    <name evidence="7" type="ORF">GSM42_15160</name>
</gene>
<dbReference type="CDD" id="cd16332">
    <property type="entry name" value="Prp-like"/>
    <property type="match status" value="1"/>
</dbReference>
<dbReference type="Proteomes" id="UP000430692">
    <property type="component" value="Unassembled WGS sequence"/>
</dbReference>
<dbReference type="GO" id="GO:0006508">
    <property type="term" value="P:proteolysis"/>
    <property type="evidence" value="ECO:0007669"/>
    <property type="project" value="UniProtKB-KW"/>
</dbReference>
<evidence type="ECO:0000313" key="7">
    <source>
        <dbReference type="EMBL" id="MXQ55030.1"/>
    </source>
</evidence>
<keyword evidence="4" id="KW-0788">Thiol protease</keyword>
<evidence type="ECO:0000256" key="4">
    <source>
        <dbReference type="ARBA" id="ARBA00022807"/>
    </source>
</evidence>
<reference evidence="7 8" key="1">
    <citation type="submission" date="2019-12" db="EMBL/GenBank/DDBJ databases">
        <title>Whole-genome analyses of novel actinobacteria.</title>
        <authorList>
            <person name="Sahin N."/>
            <person name="Saygin H."/>
        </authorList>
    </citation>
    <scope>NUCLEOTIDE SEQUENCE [LARGE SCALE GENOMIC DNA]</scope>
    <source>
        <strain evidence="7 8">KC615</strain>
    </source>
</reference>
<keyword evidence="8" id="KW-1185">Reference proteome</keyword>
<dbReference type="PANTHER" id="PTHR39178">
    <property type="entry name" value="HYPOTHETICAL RIBOSOME-ASSOCIATED PROTEIN"/>
    <property type="match status" value="1"/>
</dbReference>
<keyword evidence="3" id="KW-0378">Hydrolase</keyword>
<dbReference type="AlphaFoldDB" id="A0A6I4VYM2"/>
<dbReference type="PANTHER" id="PTHR39178:SF1">
    <property type="entry name" value="RIBOSOMAL-PROCESSING CYSTEINE PROTEASE PRP"/>
    <property type="match status" value="1"/>
</dbReference>
<evidence type="ECO:0000256" key="2">
    <source>
        <dbReference type="ARBA" id="ARBA00022670"/>
    </source>
</evidence>
<comment type="caution">
    <text evidence="7">The sequence shown here is derived from an EMBL/GenBank/DDBJ whole genome shotgun (WGS) entry which is preliminary data.</text>
</comment>
<protein>
    <recommendedName>
        <fullName evidence="6">Ribosomal processing cysteine protease Prp</fullName>
    </recommendedName>
</protein>
<dbReference type="Pfam" id="PF04327">
    <property type="entry name" value="Peptidase_Prp"/>
    <property type="match status" value="1"/>
</dbReference>
<organism evidence="7 8">
    <name type="scientific">Shimazuella alba</name>
    <dbReference type="NCBI Taxonomy" id="2690964"/>
    <lineage>
        <taxon>Bacteria</taxon>
        <taxon>Bacillati</taxon>
        <taxon>Bacillota</taxon>
        <taxon>Bacilli</taxon>
        <taxon>Bacillales</taxon>
        <taxon>Thermoactinomycetaceae</taxon>
        <taxon>Shimazuella</taxon>
    </lineage>
</organism>
<dbReference type="GO" id="GO:0008234">
    <property type="term" value="F:cysteine-type peptidase activity"/>
    <property type="evidence" value="ECO:0007669"/>
    <property type="project" value="UniProtKB-KW"/>
</dbReference>
<keyword evidence="1" id="KW-0690">Ribosome biogenesis</keyword>
<dbReference type="Gene3D" id="3.30.70.1490">
    <property type="entry name" value="Cysteine protease Prp"/>
    <property type="match status" value="1"/>
</dbReference>
<evidence type="ECO:0000256" key="5">
    <source>
        <dbReference type="ARBA" id="ARBA00044503"/>
    </source>
</evidence>
<comment type="similarity">
    <text evidence="5">Belongs to the Prp family.</text>
</comment>
<name>A0A6I4VYM2_9BACL</name>
<sequence>MIRIRVKRNQAELVEQIKVTGHANFAEHGMDIVCAAVSAVTIGMVNAMEQITGVTIHQPDDGEGKVDCRVPADLPTEEVRTQLGLLMRAMDLSLKGIADAYPDYVQYKQN</sequence>
<dbReference type="RefSeq" id="WP_160802383.1">
    <property type="nucleotide sequence ID" value="NZ_WUUL01000011.1"/>
</dbReference>
<dbReference type="SUPFAM" id="SSF118010">
    <property type="entry name" value="TM1457-like"/>
    <property type="match status" value="1"/>
</dbReference>
<evidence type="ECO:0000313" key="8">
    <source>
        <dbReference type="Proteomes" id="UP000430692"/>
    </source>
</evidence>
<dbReference type="InterPro" id="IPR007422">
    <property type="entry name" value="Peptidase_Prp"/>
</dbReference>
<accession>A0A6I4VYM2</accession>